<sequence>APPSDSLADLDRSLCLTGIHSLPVVVRSIRGPPLYQCTGTQLAEGPVQICISPSEPHCTDPVQSQGGQRTGSSGGPVLAQQNLVLGPCAPIVNPSLAHSSEKGPPFSGERHNLAPAPRSLELPPMFPGCDQEDFRHLPSAVVNTLLQTRAPSTRTHEDVASNLCYPSSKEAWIGTCLLQHSRSMWQLYQPIMTWWKADR</sequence>
<protein>
    <submittedName>
        <fullName evidence="1">Uncharacterized protein</fullName>
    </submittedName>
</protein>
<evidence type="ECO:0000313" key="2">
    <source>
        <dbReference type="Proteomes" id="UP001529510"/>
    </source>
</evidence>
<keyword evidence="2" id="KW-1185">Reference proteome</keyword>
<name>A0ABD0S3J5_CIRMR</name>
<comment type="caution">
    <text evidence="1">The sequence shown here is derived from an EMBL/GenBank/DDBJ whole genome shotgun (WGS) entry which is preliminary data.</text>
</comment>
<evidence type="ECO:0000313" key="1">
    <source>
        <dbReference type="EMBL" id="KAL0204573.1"/>
    </source>
</evidence>
<dbReference type="AlphaFoldDB" id="A0ABD0S3J5"/>
<dbReference type="EMBL" id="JAMKFB020000001">
    <property type="protein sequence ID" value="KAL0204573.1"/>
    <property type="molecule type" value="Genomic_DNA"/>
</dbReference>
<feature type="non-terminal residue" evidence="1">
    <location>
        <position position="199"/>
    </location>
</feature>
<proteinExistence type="predicted"/>
<organism evidence="1 2">
    <name type="scientific">Cirrhinus mrigala</name>
    <name type="common">Mrigala</name>
    <dbReference type="NCBI Taxonomy" id="683832"/>
    <lineage>
        <taxon>Eukaryota</taxon>
        <taxon>Metazoa</taxon>
        <taxon>Chordata</taxon>
        <taxon>Craniata</taxon>
        <taxon>Vertebrata</taxon>
        <taxon>Euteleostomi</taxon>
        <taxon>Actinopterygii</taxon>
        <taxon>Neopterygii</taxon>
        <taxon>Teleostei</taxon>
        <taxon>Ostariophysi</taxon>
        <taxon>Cypriniformes</taxon>
        <taxon>Cyprinidae</taxon>
        <taxon>Labeoninae</taxon>
        <taxon>Labeonini</taxon>
        <taxon>Cirrhinus</taxon>
    </lineage>
</organism>
<accession>A0ABD0S3J5</accession>
<feature type="non-terminal residue" evidence="1">
    <location>
        <position position="1"/>
    </location>
</feature>
<dbReference type="Proteomes" id="UP001529510">
    <property type="component" value="Unassembled WGS sequence"/>
</dbReference>
<reference evidence="1 2" key="1">
    <citation type="submission" date="2024-05" db="EMBL/GenBank/DDBJ databases">
        <title>Genome sequencing and assembly of Indian major carp, Cirrhinus mrigala (Hamilton, 1822).</title>
        <authorList>
            <person name="Mohindra V."/>
            <person name="Chowdhury L.M."/>
            <person name="Lal K."/>
            <person name="Jena J.K."/>
        </authorList>
    </citation>
    <scope>NUCLEOTIDE SEQUENCE [LARGE SCALE GENOMIC DNA]</scope>
    <source>
        <strain evidence="1">CM1030</strain>
        <tissue evidence="1">Blood</tissue>
    </source>
</reference>
<gene>
    <name evidence="1" type="ORF">M9458_002591</name>
</gene>